<evidence type="ECO:0000313" key="2">
    <source>
        <dbReference type="Proteomes" id="UP001195483"/>
    </source>
</evidence>
<organism evidence="1 2">
    <name type="scientific">Potamilus streckersoni</name>
    <dbReference type="NCBI Taxonomy" id="2493646"/>
    <lineage>
        <taxon>Eukaryota</taxon>
        <taxon>Metazoa</taxon>
        <taxon>Spiralia</taxon>
        <taxon>Lophotrochozoa</taxon>
        <taxon>Mollusca</taxon>
        <taxon>Bivalvia</taxon>
        <taxon>Autobranchia</taxon>
        <taxon>Heteroconchia</taxon>
        <taxon>Palaeoheterodonta</taxon>
        <taxon>Unionida</taxon>
        <taxon>Unionoidea</taxon>
        <taxon>Unionidae</taxon>
        <taxon>Ambleminae</taxon>
        <taxon>Lampsilini</taxon>
        <taxon>Potamilus</taxon>
    </lineage>
</organism>
<name>A0AAE0SVD3_9BIVA</name>
<protein>
    <submittedName>
        <fullName evidence="1">Uncharacterized protein</fullName>
    </submittedName>
</protein>
<dbReference type="Proteomes" id="UP001195483">
    <property type="component" value="Unassembled WGS sequence"/>
</dbReference>
<dbReference type="AlphaFoldDB" id="A0AAE0SVD3"/>
<accession>A0AAE0SVD3</accession>
<comment type="caution">
    <text evidence="1">The sequence shown here is derived from an EMBL/GenBank/DDBJ whole genome shotgun (WGS) entry which is preliminary data.</text>
</comment>
<sequence>MTNHTPEISKNRPYIRNLWIFSNCSVDVFRKALRNKQCVKNIGSVYDVDEWNMFMKKHPGDVFTPQEQCLLVFGPGYTFCGVRSFSVSSTQ</sequence>
<dbReference type="EMBL" id="JAEAOA010002198">
    <property type="protein sequence ID" value="KAK3598631.1"/>
    <property type="molecule type" value="Genomic_DNA"/>
</dbReference>
<proteinExistence type="predicted"/>
<keyword evidence="2" id="KW-1185">Reference proteome</keyword>
<reference evidence="1" key="1">
    <citation type="journal article" date="2021" name="Genome Biol. Evol.">
        <title>A High-Quality Reference Genome for a Parasitic Bivalve with Doubly Uniparental Inheritance (Bivalvia: Unionida).</title>
        <authorList>
            <person name="Smith C.H."/>
        </authorList>
    </citation>
    <scope>NUCLEOTIDE SEQUENCE</scope>
    <source>
        <strain evidence="1">CHS0354</strain>
    </source>
</reference>
<reference evidence="1" key="3">
    <citation type="submission" date="2023-05" db="EMBL/GenBank/DDBJ databases">
        <authorList>
            <person name="Smith C.H."/>
        </authorList>
    </citation>
    <scope>NUCLEOTIDE SEQUENCE</scope>
    <source>
        <strain evidence="1">CHS0354</strain>
        <tissue evidence="1">Mantle</tissue>
    </source>
</reference>
<reference evidence="1" key="2">
    <citation type="journal article" date="2021" name="Genome Biol. Evol.">
        <title>Developing a high-quality reference genome for a parasitic bivalve with doubly uniparental inheritance (Bivalvia: Unionida).</title>
        <authorList>
            <person name="Smith C.H."/>
        </authorList>
    </citation>
    <scope>NUCLEOTIDE SEQUENCE</scope>
    <source>
        <strain evidence="1">CHS0354</strain>
        <tissue evidence="1">Mantle</tissue>
    </source>
</reference>
<gene>
    <name evidence="1" type="ORF">CHS0354_037581</name>
</gene>
<evidence type="ECO:0000313" key="1">
    <source>
        <dbReference type="EMBL" id="KAK3598631.1"/>
    </source>
</evidence>